<organism evidence="1 2">
    <name type="scientific">Characodon lateralis</name>
    <dbReference type="NCBI Taxonomy" id="208331"/>
    <lineage>
        <taxon>Eukaryota</taxon>
        <taxon>Metazoa</taxon>
        <taxon>Chordata</taxon>
        <taxon>Craniata</taxon>
        <taxon>Vertebrata</taxon>
        <taxon>Euteleostomi</taxon>
        <taxon>Actinopterygii</taxon>
        <taxon>Neopterygii</taxon>
        <taxon>Teleostei</taxon>
        <taxon>Neoteleostei</taxon>
        <taxon>Acanthomorphata</taxon>
        <taxon>Ovalentaria</taxon>
        <taxon>Atherinomorphae</taxon>
        <taxon>Cyprinodontiformes</taxon>
        <taxon>Goodeidae</taxon>
        <taxon>Characodon</taxon>
    </lineage>
</organism>
<evidence type="ECO:0000313" key="2">
    <source>
        <dbReference type="Proteomes" id="UP001352852"/>
    </source>
</evidence>
<accession>A0ABU7E954</accession>
<sequence length="118" mass="13552">MVIREGLRVDPLLLHVERSQLRWLGNLVGMPPGRLPGFLGRSHQEEAQRKSQDTLQELCFLAGLGTPWYSPCWDPAMDFNIKLRYTLFWKFQNKLHRPTSSNSQANCNSGVPMMPLVE</sequence>
<name>A0ABU7E954_9TELE</name>
<dbReference type="Proteomes" id="UP001352852">
    <property type="component" value="Unassembled WGS sequence"/>
</dbReference>
<comment type="caution">
    <text evidence="1">The sequence shown here is derived from an EMBL/GenBank/DDBJ whole genome shotgun (WGS) entry which is preliminary data.</text>
</comment>
<protein>
    <submittedName>
        <fullName evidence="1">Uncharacterized protein</fullName>
    </submittedName>
</protein>
<proteinExistence type="predicted"/>
<evidence type="ECO:0000313" key="1">
    <source>
        <dbReference type="EMBL" id="MED6282763.1"/>
    </source>
</evidence>
<dbReference type="EMBL" id="JAHUTJ010049247">
    <property type="protein sequence ID" value="MED6282763.1"/>
    <property type="molecule type" value="Genomic_DNA"/>
</dbReference>
<gene>
    <name evidence="1" type="ORF">CHARACLAT_001674</name>
</gene>
<reference evidence="1 2" key="1">
    <citation type="submission" date="2021-06" db="EMBL/GenBank/DDBJ databases">
        <authorList>
            <person name="Palmer J.M."/>
        </authorList>
    </citation>
    <scope>NUCLEOTIDE SEQUENCE [LARGE SCALE GENOMIC DNA]</scope>
    <source>
        <strain evidence="1 2">CL_MEX2019</strain>
        <tissue evidence="1">Muscle</tissue>
    </source>
</reference>
<keyword evidence="2" id="KW-1185">Reference proteome</keyword>